<gene>
    <name evidence="10" type="primary">gltX</name>
    <name evidence="13" type="ORF">ENM78_06060</name>
</gene>
<dbReference type="NCBIfam" id="TIGR00463">
    <property type="entry name" value="gltX_arch"/>
    <property type="match status" value="1"/>
</dbReference>
<dbReference type="HAMAP" id="MF_02076">
    <property type="entry name" value="Glu_tRNA_synth_type2"/>
    <property type="match status" value="1"/>
</dbReference>
<comment type="subcellular location">
    <subcellularLocation>
        <location evidence="1 10">Cytoplasm</location>
    </subcellularLocation>
</comment>
<evidence type="ECO:0000259" key="11">
    <source>
        <dbReference type="Pfam" id="PF00749"/>
    </source>
</evidence>
<dbReference type="GO" id="GO:0005829">
    <property type="term" value="C:cytosol"/>
    <property type="evidence" value="ECO:0007669"/>
    <property type="project" value="TreeGrafter"/>
</dbReference>
<dbReference type="PRINTS" id="PR00987">
    <property type="entry name" value="TRNASYNTHGLU"/>
</dbReference>
<dbReference type="InterPro" id="IPR011035">
    <property type="entry name" value="Ribosomal_bL25/Gln-tRNA_synth"/>
</dbReference>
<dbReference type="PANTHER" id="PTHR43097:SF5">
    <property type="entry name" value="GLUTAMATE--TRNA LIGASE"/>
    <property type="match status" value="1"/>
</dbReference>
<evidence type="ECO:0000256" key="4">
    <source>
        <dbReference type="ARBA" id="ARBA00022598"/>
    </source>
</evidence>
<evidence type="ECO:0000256" key="3">
    <source>
        <dbReference type="ARBA" id="ARBA00022490"/>
    </source>
</evidence>
<evidence type="ECO:0000256" key="1">
    <source>
        <dbReference type="ARBA" id="ARBA00004496"/>
    </source>
</evidence>
<keyword evidence="7 10" id="KW-0648">Protein biosynthesis</keyword>
<evidence type="ECO:0000256" key="9">
    <source>
        <dbReference type="ARBA" id="ARBA00048351"/>
    </source>
</evidence>
<protein>
    <recommendedName>
        <fullName evidence="10">Glutamate--tRNA ligase</fullName>
        <ecNumber evidence="10">6.1.1.17</ecNumber>
    </recommendedName>
    <alternativeName>
        <fullName evidence="10">Glutamyl-tRNA synthetase</fullName>
        <shortName evidence="10">GluRS</shortName>
    </alternativeName>
</protein>
<dbReference type="GO" id="GO:0005524">
    <property type="term" value="F:ATP binding"/>
    <property type="evidence" value="ECO:0007669"/>
    <property type="project" value="UniProtKB-UniRule"/>
</dbReference>
<name>A0A7J3ZLU5_9CREN</name>
<dbReference type="SUPFAM" id="SSF50715">
    <property type="entry name" value="Ribosomal protein L25-like"/>
    <property type="match status" value="1"/>
</dbReference>
<evidence type="ECO:0000256" key="5">
    <source>
        <dbReference type="ARBA" id="ARBA00022741"/>
    </source>
</evidence>
<keyword evidence="6 10" id="KW-0067">ATP-binding</keyword>
<dbReference type="Pfam" id="PF03950">
    <property type="entry name" value="tRNA-synt_1c_C"/>
    <property type="match status" value="1"/>
</dbReference>
<accession>A0A7J3ZLU5</accession>
<evidence type="ECO:0000313" key="13">
    <source>
        <dbReference type="EMBL" id="HHQ80994.1"/>
    </source>
</evidence>
<evidence type="ECO:0000259" key="12">
    <source>
        <dbReference type="Pfam" id="PF03950"/>
    </source>
</evidence>
<dbReference type="SUPFAM" id="SSF52374">
    <property type="entry name" value="Nucleotidylyl transferase"/>
    <property type="match status" value="1"/>
</dbReference>
<feature type="short sequence motif" description="'HIGH' region" evidence="10">
    <location>
        <begin position="114"/>
        <end position="124"/>
    </location>
</feature>
<keyword evidence="3 10" id="KW-0963">Cytoplasm</keyword>
<evidence type="ECO:0000256" key="2">
    <source>
        <dbReference type="ARBA" id="ARBA00008927"/>
    </source>
</evidence>
<dbReference type="InterPro" id="IPR050132">
    <property type="entry name" value="Gln/Glu-tRNA_Ligase"/>
</dbReference>
<dbReference type="EC" id="6.1.1.17" evidence="10"/>
<dbReference type="AlphaFoldDB" id="A0A7J3ZLU5"/>
<comment type="function">
    <text evidence="10">Catalyzes the attachment of glutamate to tRNA(Glu) in a two-step reaction: glutamate is first activated by ATP to form Glu-AMP and then transferred to the acceptor end of tRNA(Glu).</text>
</comment>
<reference evidence="13" key="1">
    <citation type="journal article" date="2020" name="mSystems">
        <title>Genome- and Community-Level Interaction Insights into Carbon Utilization and Element Cycling Functions of Hydrothermarchaeota in Hydrothermal Sediment.</title>
        <authorList>
            <person name="Zhou Z."/>
            <person name="Liu Y."/>
            <person name="Xu W."/>
            <person name="Pan J."/>
            <person name="Luo Z.H."/>
            <person name="Li M."/>
        </authorList>
    </citation>
    <scope>NUCLEOTIDE SEQUENCE [LARGE SCALE GENOMIC DNA]</scope>
    <source>
        <strain evidence="13">SpSt-1116</strain>
    </source>
</reference>
<dbReference type="GO" id="GO:0006424">
    <property type="term" value="P:glutamyl-tRNA aminoacylation"/>
    <property type="evidence" value="ECO:0007669"/>
    <property type="project" value="UniProtKB-UniRule"/>
</dbReference>
<dbReference type="InterPro" id="IPR014729">
    <property type="entry name" value="Rossmann-like_a/b/a_fold"/>
</dbReference>
<proteinExistence type="inferred from homology"/>
<dbReference type="GO" id="GO:0043604">
    <property type="term" value="P:amide biosynthetic process"/>
    <property type="evidence" value="ECO:0007669"/>
    <property type="project" value="TreeGrafter"/>
</dbReference>
<comment type="catalytic activity">
    <reaction evidence="9 10">
        <text>tRNA(Glu) + L-glutamate + ATP = L-glutamyl-tRNA(Glu) + AMP + diphosphate</text>
        <dbReference type="Rhea" id="RHEA:23540"/>
        <dbReference type="Rhea" id="RHEA-COMP:9663"/>
        <dbReference type="Rhea" id="RHEA-COMP:9680"/>
        <dbReference type="ChEBI" id="CHEBI:29985"/>
        <dbReference type="ChEBI" id="CHEBI:30616"/>
        <dbReference type="ChEBI" id="CHEBI:33019"/>
        <dbReference type="ChEBI" id="CHEBI:78442"/>
        <dbReference type="ChEBI" id="CHEBI:78520"/>
        <dbReference type="ChEBI" id="CHEBI:456215"/>
        <dbReference type="EC" id="6.1.1.17"/>
    </reaction>
</comment>
<feature type="domain" description="Glutamyl/glutaminyl-tRNA synthetase class Ib catalytic" evidence="11">
    <location>
        <begin position="108"/>
        <end position="416"/>
    </location>
</feature>
<dbReference type="InterPro" id="IPR020058">
    <property type="entry name" value="Glu/Gln-tRNA-synth_Ib_cat-dom"/>
</dbReference>
<dbReference type="NCBIfam" id="NF003169">
    <property type="entry name" value="PRK04156.1"/>
    <property type="match status" value="1"/>
</dbReference>
<organism evidence="13">
    <name type="scientific">Fervidicoccus fontis</name>
    <dbReference type="NCBI Taxonomy" id="683846"/>
    <lineage>
        <taxon>Archaea</taxon>
        <taxon>Thermoproteota</taxon>
        <taxon>Thermoprotei</taxon>
        <taxon>Fervidicoccales</taxon>
        <taxon>Fervidicoccaceae</taxon>
        <taxon>Fervidicoccus</taxon>
    </lineage>
</organism>
<evidence type="ECO:0000256" key="7">
    <source>
        <dbReference type="ARBA" id="ARBA00022917"/>
    </source>
</evidence>
<dbReference type="GO" id="GO:0004818">
    <property type="term" value="F:glutamate-tRNA ligase activity"/>
    <property type="evidence" value="ECO:0007669"/>
    <property type="project" value="UniProtKB-UniRule"/>
</dbReference>
<dbReference type="Pfam" id="PF00749">
    <property type="entry name" value="tRNA-synt_1c"/>
    <property type="match status" value="1"/>
</dbReference>
<keyword evidence="4 10" id="KW-0436">Ligase</keyword>
<evidence type="ECO:0000256" key="8">
    <source>
        <dbReference type="ARBA" id="ARBA00023146"/>
    </source>
</evidence>
<sequence length="586" mass="67972">MREERKEEREIYELAFKHALYNAFKHEGKAKLSVVISKMIAERIELKDRVKEILPIVQKAVEEANKMSREEQKRLIEERYPELLLEEKQESRREGLPPLPNVSKYKRVVTRFAPNPDFAIHLGNSRVAILSYEYARMYNGKMILRMEDTDPRTKTPIIEAYERIKEDLSWLEIKWSEEYIQSLRMNIYYEIVRKLLEKGGAYVDTLGKSEFVRYLESEKQYPPRAQTPEENLELFDKMLSGEFKEGEAVVRVKTEWGLSDRSLVDWVAFRIIDTERNPHPLVGTKYIVWPTYNFASAVDDHLMGVTHIIRGKEHESNTIKQRCLYSHLGWEYPTTIHVGRLKLEGFIMSKSFIRRLLEEGSEYAGPEDPRFGTLAGLRKRGITPQAIWNIMLEIGIKPTDAIVSFSNLAAENRKILDPIAPRVMFVKDPIALRVKGVNGGCISAKIPYHPERAELGSREIEVCENDEVHIAKDDFEEFKDKAVRLLGLGNFKVAESRRELELVSTGIEDAKRLKLQVIQWVQARRSLPANVLKPVGERLEVDSGFVEDVVRQDEMFKRIRNVQLVRYGFAYIETTTPAIKMVFSHT</sequence>
<dbReference type="InterPro" id="IPR004526">
    <property type="entry name" value="Glu-tRNA-synth_arc/euk"/>
</dbReference>
<keyword evidence="5 10" id="KW-0547">Nucleotide-binding</keyword>
<dbReference type="EMBL" id="DRZC01000079">
    <property type="protein sequence ID" value="HHQ80994.1"/>
    <property type="molecule type" value="Genomic_DNA"/>
</dbReference>
<dbReference type="InterPro" id="IPR020059">
    <property type="entry name" value="Glu/Gln-tRNA-synth_Ib_codon-bd"/>
</dbReference>
<dbReference type="InterPro" id="IPR020056">
    <property type="entry name" value="Rbsml_bL25/Gln-tRNA_synth_N"/>
</dbReference>
<evidence type="ECO:0000256" key="6">
    <source>
        <dbReference type="ARBA" id="ARBA00022840"/>
    </source>
</evidence>
<dbReference type="InterPro" id="IPR000924">
    <property type="entry name" value="Glu/Gln-tRNA-synth"/>
</dbReference>
<comment type="similarity">
    <text evidence="2 10">Belongs to the class-I aminoacyl-tRNA synthetase family. Glutamate--tRNA ligase type 2 subfamily.</text>
</comment>
<dbReference type="Gene3D" id="3.40.50.620">
    <property type="entry name" value="HUPs"/>
    <property type="match status" value="1"/>
</dbReference>
<keyword evidence="8 10" id="KW-0030">Aminoacyl-tRNA synthetase</keyword>
<feature type="domain" description="Glutamyl/glutaminyl-tRNA synthetase class Ib anti-codon binding" evidence="12">
    <location>
        <begin position="420"/>
        <end position="496"/>
    </location>
</feature>
<dbReference type="PANTHER" id="PTHR43097">
    <property type="entry name" value="GLUTAMINE-TRNA LIGASE"/>
    <property type="match status" value="1"/>
</dbReference>
<evidence type="ECO:0000256" key="10">
    <source>
        <dbReference type="HAMAP-Rule" id="MF_02076"/>
    </source>
</evidence>
<dbReference type="Gene3D" id="2.40.240.10">
    <property type="entry name" value="Ribosomal Protein L25, Chain P"/>
    <property type="match status" value="1"/>
</dbReference>
<comment type="caution">
    <text evidence="13">The sequence shown here is derived from an EMBL/GenBank/DDBJ whole genome shotgun (WGS) entry which is preliminary data.</text>
</comment>